<evidence type="ECO:0000313" key="2">
    <source>
        <dbReference type="Proteomes" id="UP000827835"/>
    </source>
</evidence>
<evidence type="ECO:0000313" key="1">
    <source>
        <dbReference type="EMBL" id="QVV96847.1"/>
    </source>
</evidence>
<keyword evidence="2" id="KW-1185">Reference proteome</keyword>
<sequence>MGRLTERLEWTLAELCQMHEDRESAAKAFAAFYFTGESCKNGHFMSPRLVHSGVCVKCKRDAQAKYRKSDKGKSTARHVARRIYQDNPEYWRTAARVRYYQNQLDKNLNELSELSIDSGS</sequence>
<reference evidence="2" key="1">
    <citation type="journal article" date="2021" name="Viruses">
        <title>Novel Viruses That Lyse Plant and Human Strains of Kosakonia cowanii.</title>
        <authorList>
            <person name="Petrzik K."/>
            <person name="Brazdova S."/>
            <person name="Krawczyk K."/>
        </authorList>
    </citation>
    <scope>NUCLEOTIDE SEQUENCE [LARGE SCALE GENOMIC DNA]</scope>
</reference>
<accession>A0AAE7RF47</accession>
<name>A0AAE7RF47_9CAUD</name>
<protein>
    <submittedName>
        <fullName evidence="1">Uncharacterized protein</fullName>
    </submittedName>
</protein>
<proteinExistence type="predicted"/>
<dbReference type="Proteomes" id="UP000827835">
    <property type="component" value="Segment"/>
</dbReference>
<organism evidence="1 2">
    <name type="scientific">Kosakonia phage Kc166A</name>
    <dbReference type="NCBI Taxonomy" id="2801381"/>
    <lineage>
        <taxon>Viruses</taxon>
        <taxon>Duplodnaviria</taxon>
        <taxon>Heunggongvirae</taxon>
        <taxon>Uroviricota</taxon>
        <taxon>Caudoviricetes</taxon>
        <taxon>Autographivirales</taxon>
        <taxon>Autotranscriptaviridae</taxon>
        <taxon>Studiervirinae</taxon>
        <taxon>Kayfunavirus</taxon>
        <taxon>Kayfunavirus Kc166A</taxon>
    </lineage>
</organism>
<dbReference type="EMBL" id="MW258709">
    <property type="protein sequence ID" value="QVV96847.1"/>
    <property type="molecule type" value="Genomic_DNA"/>
</dbReference>